<dbReference type="EC" id="3.6.1.15" evidence="6"/>
<dbReference type="Proteomes" id="UP000276133">
    <property type="component" value="Unassembled WGS sequence"/>
</dbReference>
<dbReference type="InterPro" id="IPR003653">
    <property type="entry name" value="Peptidase_C48_C"/>
</dbReference>
<gene>
    <name evidence="6" type="ORF">BpHYR1_034950</name>
</gene>
<dbReference type="PANTHER" id="PTHR33395">
    <property type="entry name" value="TRANSCRIPTASE, PUTATIVE-RELATED-RELATED"/>
    <property type="match status" value="1"/>
</dbReference>
<dbReference type="GO" id="GO:0007508">
    <property type="term" value="P:larval heart development"/>
    <property type="evidence" value="ECO:0007669"/>
    <property type="project" value="TreeGrafter"/>
</dbReference>
<dbReference type="OrthoDB" id="6781885at2759"/>
<dbReference type="GO" id="GO:0008234">
    <property type="term" value="F:cysteine-type peptidase activity"/>
    <property type="evidence" value="ECO:0007669"/>
    <property type="project" value="InterPro"/>
</dbReference>
<keyword evidence="7" id="KW-1185">Reference proteome</keyword>
<keyword evidence="6" id="KW-0808">Transferase</keyword>
<evidence type="ECO:0000259" key="5">
    <source>
        <dbReference type="PROSITE" id="PS50600"/>
    </source>
</evidence>
<evidence type="ECO:0000313" key="7">
    <source>
        <dbReference type="Proteomes" id="UP000276133"/>
    </source>
</evidence>
<dbReference type="InterPro" id="IPR036691">
    <property type="entry name" value="Endo/exonu/phosph_ase_sf"/>
</dbReference>
<organism evidence="6 7">
    <name type="scientific">Brachionus plicatilis</name>
    <name type="common">Marine rotifer</name>
    <name type="synonym">Brachionus muelleri</name>
    <dbReference type="NCBI Taxonomy" id="10195"/>
    <lineage>
        <taxon>Eukaryota</taxon>
        <taxon>Metazoa</taxon>
        <taxon>Spiralia</taxon>
        <taxon>Gnathifera</taxon>
        <taxon>Rotifera</taxon>
        <taxon>Eurotatoria</taxon>
        <taxon>Monogononta</taxon>
        <taxon>Pseudotrocha</taxon>
        <taxon>Ploima</taxon>
        <taxon>Brachionidae</taxon>
        <taxon>Brachionus</taxon>
    </lineage>
</organism>
<comment type="similarity">
    <text evidence="1">Belongs to the peptidase C48 family.</text>
</comment>
<feature type="non-terminal residue" evidence="6">
    <location>
        <position position="1"/>
    </location>
</feature>
<dbReference type="Pfam" id="PF02902">
    <property type="entry name" value="Peptidase_C48"/>
    <property type="match status" value="1"/>
</dbReference>
<comment type="caution">
    <text evidence="6">The sequence shown here is derived from an EMBL/GenBank/DDBJ whole genome shotgun (WGS) entry which is preliminary data.</text>
</comment>
<dbReference type="Gene3D" id="3.60.10.10">
    <property type="entry name" value="Endonuclease/exonuclease/phosphatase"/>
    <property type="match status" value="1"/>
</dbReference>
<dbReference type="InterPro" id="IPR038765">
    <property type="entry name" value="Papain-like_cys_pep_sf"/>
</dbReference>
<dbReference type="SUPFAM" id="SSF54001">
    <property type="entry name" value="Cysteine proteinases"/>
    <property type="match status" value="1"/>
</dbReference>
<dbReference type="GO" id="GO:0061343">
    <property type="term" value="P:cell adhesion involved in heart morphogenesis"/>
    <property type="evidence" value="ECO:0007669"/>
    <property type="project" value="TreeGrafter"/>
</dbReference>
<feature type="compositionally biased region" description="Low complexity" evidence="4">
    <location>
        <begin position="56"/>
        <end position="77"/>
    </location>
</feature>
<proteinExistence type="inferred from homology"/>
<dbReference type="PANTHER" id="PTHR33395:SF22">
    <property type="entry name" value="REVERSE TRANSCRIPTASE DOMAIN-CONTAINING PROTEIN"/>
    <property type="match status" value="1"/>
</dbReference>
<protein>
    <submittedName>
        <fullName evidence="6">RNA-directed DNA polymerase from mobile element jockey-like</fullName>
        <ecNumber evidence="6">3.6.1.15</ecNumber>
    </submittedName>
</protein>
<evidence type="ECO:0000256" key="3">
    <source>
        <dbReference type="ARBA" id="ARBA00022801"/>
    </source>
</evidence>
<feature type="domain" description="Ubiquitin-like protease family profile" evidence="5">
    <location>
        <begin position="83"/>
        <end position="249"/>
    </location>
</feature>
<reference evidence="6 7" key="1">
    <citation type="journal article" date="2018" name="Sci. Rep.">
        <title>Genomic signatures of local adaptation to the degree of environmental predictability in rotifers.</title>
        <authorList>
            <person name="Franch-Gras L."/>
            <person name="Hahn C."/>
            <person name="Garcia-Roger E.M."/>
            <person name="Carmona M.J."/>
            <person name="Serra M."/>
            <person name="Gomez A."/>
        </authorList>
    </citation>
    <scope>NUCLEOTIDE SEQUENCE [LARGE SCALE GENOMIC DNA]</scope>
    <source>
        <strain evidence="6">HYR1</strain>
    </source>
</reference>
<evidence type="ECO:0000256" key="4">
    <source>
        <dbReference type="SAM" id="MobiDB-lite"/>
    </source>
</evidence>
<evidence type="ECO:0000313" key="6">
    <source>
        <dbReference type="EMBL" id="RMZ97515.1"/>
    </source>
</evidence>
<sequence length="696" mass="80848">SSTQLPTNSKTNYYCQPVENYAHSYTKKLKPTISTTNFHQNTHKSCQSLNHSKLESQSANKTQTQNSNNSNPSQNNANLWRNLKVYSSQEKDLCEENIEIKSTDLVIVKGLGFQILKSDLNDVTNGIKTMSIDSLIINKIVSSDHRGISKIFDKYNQISFKVLFFPLFIRQNHWSLLVIDSSKSSITFFDSIFQIDYNLIRKIITVLSKYIGSLKHAGSWSINANFDYPKQINNVHDCGAYVCQYAKYYIFNQLLRFGKNSTNFQLIHLNINSILNHIIEVHDMLSTQVFDVVLFSETKLDDTIPNSFYKNDHYFKIRLDRTRHGGGLLVFIKNNLVVKKSNLLEDLELIYFQLQVRSQKLNFVYTYRAPSMHEQLFLDKLDDFIHSLNLSEPLFIIGDLNIDFNNGENSKIKEFMTNNELINFVKKATRNSSKFYKNTNSFRSTSTMIDLLLHNGDFIIDTDVLNCPFSDHCFVLAKLEIKKKKKSINSVNKVECRNLSASNMAQICLKIEEANFKQMREIESIEGKWTFFKDAILNIVDEIAPIRKISINSGNQFPWYDEDLFKLKHLKNTYYKRFARSRLPDDKQAYEHFNKTFNALNDEKMIEYFKDKSMNDFKSSKKFWEFYSSKISIKSDKSSSNPISHVKFNGKVTDNKLELCNIFNCFFTSISSSSNVSIKEAEKFIDEQIESNDENQ</sequence>
<name>A0A3M7PEI2_BRAPC</name>
<keyword evidence="6" id="KW-0548">Nucleotidyltransferase</keyword>
<keyword evidence="2" id="KW-0645">Protease</keyword>
<dbReference type="GO" id="GO:0006508">
    <property type="term" value="P:proteolysis"/>
    <property type="evidence" value="ECO:0007669"/>
    <property type="project" value="UniProtKB-KW"/>
</dbReference>
<accession>A0A3M7PEI2</accession>
<dbReference type="InterPro" id="IPR005135">
    <property type="entry name" value="Endo/exonuclease/phosphatase"/>
</dbReference>
<dbReference type="GO" id="GO:0003964">
    <property type="term" value="F:RNA-directed DNA polymerase activity"/>
    <property type="evidence" value="ECO:0007669"/>
    <property type="project" value="UniProtKB-KW"/>
</dbReference>
<feature type="non-terminal residue" evidence="6">
    <location>
        <position position="696"/>
    </location>
</feature>
<dbReference type="GO" id="GO:0031012">
    <property type="term" value="C:extracellular matrix"/>
    <property type="evidence" value="ECO:0007669"/>
    <property type="project" value="TreeGrafter"/>
</dbReference>
<evidence type="ECO:0000256" key="1">
    <source>
        <dbReference type="ARBA" id="ARBA00005234"/>
    </source>
</evidence>
<feature type="region of interest" description="Disordered" evidence="4">
    <location>
        <begin position="53"/>
        <end position="77"/>
    </location>
</feature>
<dbReference type="EMBL" id="REGN01011368">
    <property type="protein sequence ID" value="RMZ97515.1"/>
    <property type="molecule type" value="Genomic_DNA"/>
</dbReference>
<keyword evidence="6" id="KW-0695">RNA-directed DNA polymerase</keyword>
<evidence type="ECO:0000256" key="2">
    <source>
        <dbReference type="ARBA" id="ARBA00022670"/>
    </source>
</evidence>
<dbReference type="SUPFAM" id="SSF56219">
    <property type="entry name" value="DNase I-like"/>
    <property type="match status" value="1"/>
</dbReference>
<dbReference type="AlphaFoldDB" id="A0A3M7PEI2"/>
<dbReference type="PROSITE" id="PS50600">
    <property type="entry name" value="ULP_PROTEASE"/>
    <property type="match status" value="1"/>
</dbReference>
<dbReference type="GO" id="GO:0017111">
    <property type="term" value="F:ribonucleoside triphosphate phosphatase activity"/>
    <property type="evidence" value="ECO:0007669"/>
    <property type="project" value="UniProtKB-EC"/>
</dbReference>
<dbReference type="Gene3D" id="3.40.395.10">
    <property type="entry name" value="Adenoviral Proteinase, Chain A"/>
    <property type="match status" value="1"/>
</dbReference>
<dbReference type="Pfam" id="PF03372">
    <property type="entry name" value="Exo_endo_phos"/>
    <property type="match status" value="1"/>
</dbReference>
<keyword evidence="3 6" id="KW-0378">Hydrolase</keyword>